<proteinExistence type="predicted"/>
<dbReference type="PANTHER" id="PTHR12461">
    <property type="entry name" value="HYPOXIA-INDUCIBLE FACTOR 1 ALPHA INHIBITOR-RELATED"/>
    <property type="match status" value="1"/>
</dbReference>
<dbReference type="HOGENOM" id="CLU_016785_9_1_1"/>
<dbReference type="Proteomes" id="UP000007875">
    <property type="component" value="Unassembled WGS sequence"/>
</dbReference>
<keyword evidence="4" id="KW-1185">Reference proteome</keyword>
<name>H2ZD81_CIOSA</name>
<evidence type="ECO:0000256" key="1">
    <source>
        <dbReference type="SAM" id="SignalP"/>
    </source>
</evidence>
<reference evidence="3" key="2">
    <citation type="submission" date="2025-08" db="UniProtKB">
        <authorList>
            <consortium name="Ensembl"/>
        </authorList>
    </citation>
    <scope>IDENTIFICATION</scope>
</reference>
<dbReference type="SUPFAM" id="SSF51197">
    <property type="entry name" value="Clavaminate synthase-like"/>
    <property type="match status" value="1"/>
</dbReference>
<dbReference type="InterPro" id="IPR041667">
    <property type="entry name" value="Cupin_8"/>
</dbReference>
<sequence length="269" mass="30923">MWLYVCFILVQGVLSETPRGHNEWLGYHRPSEGHIDILTEMPTPQKFWEEYCQHGKPALLRGAALDMPARTKWTDQYMMDNYGDLRVKLESKYEKDFKPEGDQGMGQDSIRRFLNTYIPYDKYMVSQLPDPLSKEVTVPQCILCGSFRERILEANIWMSSGNTKSLLHRDADNAFNCLLNGTKDWILIDPSHEEMLPVAVESGSPYGGFTLINVNKVDLIKFPAFKDVPWYYANVTAGDCLFLPKGHWHQVRSYGAKNLAVSMLFSRIE</sequence>
<dbReference type="PANTHER" id="PTHR12461:SF52">
    <property type="entry name" value="JMJC DOMAIN-CONTAINING PROTEIN"/>
    <property type="match status" value="1"/>
</dbReference>
<evidence type="ECO:0000313" key="3">
    <source>
        <dbReference type="Ensembl" id="ENSCSAVP00000015547.1"/>
    </source>
</evidence>
<protein>
    <recommendedName>
        <fullName evidence="2">JmjC domain-containing protein</fullName>
    </recommendedName>
</protein>
<dbReference type="InterPro" id="IPR003347">
    <property type="entry name" value="JmjC_dom"/>
</dbReference>
<dbReference type="Pfam" id="PF13621">
    <property type="entry name" value="Cupin_8"/>
    <property type="match status" value="1"/>
</dbReference>
<reference evidence="3" key="3">
    <citation type="submission" date="2025-09" db="UniProtKB">
        <authorList>
            <consortium name="Ensembl"/>
        </authorList>
    </citation>
    <scope>IDENTIFICATION</scope>
</reference>
<dbReference type="Ensembl" id="ENSCSAVT00000015725.1">
    <property type="protein sequence ID" value="ENSCSAVP00000015547.1"/>
    <property type="gene ID" value="ENSCSAVG00000009130.1"/>
</dbReference>
<reference evidence="4" key="1">
    <citation type="submission" date="2003-08" db="EMBL/GenBank/DDBJ databases">
        <authorList>
            <person name="Birren B."/>
            <person name="Nusbaum C."/>
            <person name="Abebe A."/>
            <person name="Abouelleil A."/>
            <person name="Adekoya E."/>
            <person name="Ait-zahra M."/>
            <person name="Allen N."/>
            <person name="Allen T."/>
            <person name="An P."/>
            <person name="Anderson M."/>
            <person name="Anderson S."/>
            <person name="Arachchi H."/>
            <person name="Armbruster J."/>
            <person name="Bachantsang P."/>
            <person name="Baldwin J."/>
            <person name="Barry A."/>
            <person name="Bayul T."/>
            <person name="Blitshsteyn B."/>
            <person name="Bloom T."/>
            <person name="Blye J."/>
            <person name="Boguslavskiy L."/>
            <person name="Borowsky M."/>
            <person name="Boukhgalter B."/>
            <person name="Brunache A."/>
            <person name="Butler J."/>
            <person name="Calixte N."/>
            <person name="Calvo S."/>
            <person name="Camarata J."/>
            <person name="Campo K."/>
            <person name="Chang J."/>
            <person name="Cheshatsang Y."/>
            <person name="Citroen M."/>
            <person name="Collymore A."/>
            <person name="Considine T."/>
            <person name="Cook A."/>
            <person name="Cooke P."/>
            <person name="Corum B."/>
            <person name="Cuomo C."/>
            <person name="David R."/>
            <person name="Dawoe T."/>
            <person name="Degray S."/>
            <person name="Dodge S."/>
            <person name="Dooley K."/>
            <person name="Dorje P."/>
            <person name="Dorjee K."/>
            <person name="Dorris L."/>
            <person name="Duffey N."/>
            <person name="Dupes A."/>
            <person name="Elkins T."/>
            <person name="Engels R."/>
            <person name="Erickson J."/>
            <person name="Farina A."/>
            <person name="Faro S."/>
            <person name="Ferreira P."/>
            <person name="Fischer H."/>
            <person name="Fitzgerald M."/>
            <person name="Foley K."/>
            <person name="Gage D."/>
            <person name="Galagan J."/>
            <person name="Gearin G."/>
            <person name="Gnerre S."/>
            <person name="Gnirke A."/>
            <person name="Goyette A."/>
            <person name="Graham J."/>
            <person name="Grandbois E."/>
            <person name="Gyaltsen K."/>
            <person name="Hafez N."/>
            <person name="Hagopian D."/>
            <person name="Hagos B."/>
            <person name="Hall J."/>
            <person name="Hatcher B."/>
            <person name="Heller A."/>
            <person name="Higgins H."/>
            <person name="Honan T."/>
            <person name="Horn A."/>
            <person name="Houde N."/>
            <person name="Hughes L."/>
            <person name="Hulme W."/>
            <person name="Husby E."/>
            <person name="Iliev I."/>
            <person name="Jaffe D."/>
            <person name="Jones C."/>
            <person name="Kamal M."/>
            <person name="Kamat A."/>
            <person name="Kamvysselis M."/>
            <person name="Karlsson E."/>
            <person name="Kells C."/>
            <person name="Kieu A."/>
            <person name="Kisner P."/>
            <person name="Kodira C."/>
            <person name="Kulbokas E."/>
            <person name="Labutti K."/>
            <person name="Lama D."/>
            <person name="Landers T."/>
            <person name="Leger J."/>
            <person name="Levine S."/>
            <person name="Lewis D."/>
            <person name="Lewis T."/>
            <person name="Lindblad-toh K."/>
            <person name="Liu X."/>
            <person name="Lokyitsang T."/>
            <person name="Lokyitsang Y."/>
            <person name="Lucien O."/>
            <person name="Lui A."/>
            <person name="Ma L.J."/>
            <person name="Mabbitt R."/>
            <person name="Macdonald J."/>
            <person name="Maclean C."/>
            <person name="Major J."/>
            <person name="Manning J."/>
            <person name="Marabella R."/>
            <person name="Maru K."/>
            <person name="Matthews C."/>
            <person name="Mauceli E."/>
            <person name="Mccarthy M."/>
            <person name="Mcdonough S."/>
            <person name="Mcghee T."/>
            <person name="Meldrim J."/>
            <person name="Meneus L."/>
            <person name="Mesirov J."/>
            <person name="Mihalev A."/>
            <person name="Mihova T."/>
            <person name="Mikkelsen T."/>
            <person name="Mlenga V."/>
            <person name="Moru K."/>
            <person name="Mozes J."/>
            <person name="Mulrain L."/>
            <person name="Munson G."/>
            <person name="Naylor J."/>
            <person name="Newes C."/>
            <person name="Nguyen C."/>
            <person name="Nguyen N."/>
            <person name="Nguyen T."/>
            <person name="Nicol R."/>
            <person name="Nielsen C."/>
            <person name="Nizzari M."/>
            <person name="Norbu C."/>
            <person name="Norbu N."/>
            <person name="O'donnell P."/>
            <person name="Okoawo O."/>
            <person name="O'leary S."/>
            <person name="Omotosho B."/>
            <person name="O'neill K."/>
            <person name="Osman S."/>
            <person name="Parker S."/>
            <person name="Perrin D."/>
            <person name="Phunkhang P."/>
            <person name="Piqani B."/>
            <person name="Purcell S."/>
            <person name="Rachupka T."/>
            <person name="Ramasamy U."/>
            <person name="Rameau R."/>
            <person name="Ray V."/>
            <person name="Raymond C."/>
            <person name="Retta R."/>
            <person name="Richardson S."/>
            <person name="Rise C."/>
            <person name="Rodriguez J."/>
            <person name="Rogers J."/>
            <person name="Rogov P."/>
            <person name="Rutman M."/>
            <person name="Schupbach R."/>
            <person name="Seaman C."/>
            <person name="Settipalli S."/>
            <person name="Sharpe T."/>
            <person name="Sheridan J."/>
            <person name="Sherpa N."/>
            <person name="Shi J."/>
            <person name="Smirnov S."/>
            <person name="Smith C."/>
            <person name="Sougnez C."/>
            <person name="Spencer B."/>
            <person name="Stalker J."/>
            <person name="Stange-thomann N."/>
            <person name="Stavropoulos S."/>
            <person name="Stetson K."/>
            <person name="Stone C."/>
            <person name="Stone S."/>
            <person name="Stubbs M."/>
            <person name="Talamas J."/>
            <person name="Tchuinga P."/>
            <person name="Tenzing P."/>
            <person name="Tesfaye S."/>
            <person name="Theodore J."/>
            <person name="Thoulutsang Y."/>
            <person name="Topham K."/>
            <person name="Towey S."/>
            <person name="Tsamla T."/>
            <person name="Tsomo N."/>
            <person name="Vallee D."/>
            <person name="Vassiliev H."/>
            <person name="Venkataraman V."/>
            <person name="Vinson J."/>
            <person name="Vo A."/>
            <person name="Wade C."/>
            <person name="Wang S."/>
            <person name="Wangchuk T."/>
            <person name="Wangdi T."/>
            <person name="Whittaker C."/>
            <person name="Wilkinson J."/>
            <person name="Wu Y."/>
            <person name="Wyman D."/>
            <person name="Yadav S."/>
            <person name="Yang S."/>
            <person name="Yang X."/>
            <person name="Yeager S."/>
            <person name="Yee E."/>
            <person name="Young G."/>
            <person name="Zainoun J."/>
            <person name="Zembeck L."/>
            <person name="Zimmer A."/>
            <person name="Zody M."/>
            <person name="Lander E."/>
        </authorList>
    </citation>
    <scope>NUCLEOTIDE SEQUENCE [LARGE SCALE GENOMIC DNA]</scope>
</reference>
<dbReference type="OMA" id="FNNEDCE"/>
<keyword evidence="1" id="KW-0732">Signal</keyword>
<evidence type="ECO:0000313" key="4">
    <source>
        <dbReference type="Proteomes" id="UP000007875"/>
    </source>
</evidence>
<dbReference type="Gene3D" id="2.60.120.650">
    <property type="entry name" value="Cupin"/>
    <property type="match status" value="1"/>
</dbReference>
<dbReference type="GeneTree" id="ENSGT00940000165393"/>
<dbReference type="FunFam" id="2.60.120.650:FF:000025">
    <property type="entry name" value="Lysine-specific demethylase 8"/>
    <property type="match status" value="1"/>
</dbReference>
<dbReference type="AlphaFoldDB" id="H2ZD81"/>
<feature type="signal peptide" evidence="1">
    <location>
        <begin position="1"/>
        <end position="15"/>
    </location>
</feature>
<feature type="domain" description="JmjC" evidence="2">
    <location>
        <begin position="107"/>
        <end position="269"/>
    </location>
</feature>
<dbReference type="PROSITE" id="PS51184">
    <property type="entry name" value="JMJC"/>
    <property type="match status" value="1"/>
</dbReference>
<accession>H2ZD81</accession>
<evidence type="ECO:0000259" key="2">
    <source>
        <dbReference type="PROSITE" id="PS51184"/>
    </source>
</evidence>
<feature type="chain" id="PRO_5012813490" description="JmjC domain-containing protein" evidence="1">
    <location>
        <begin position="16"/>
        <end position="269"/>
    </location>
</feature>
<organism evidence="3 4">
    <name type="scientific">Ciona savignyi</name>
    <name type="common">Pacific transparent sea squirt</name>
    <dbReference type="NCBI Taxonomy" id="51511"/>
    <lineage>
        <taxon>Eukaryota</taxon>
        <taxon>Metazoa</taxon>
        <taxon>Chordata</taxon>
        <taxon>Tunicata</taxon>
        <taxon>Ascidiacea</taxon>
        <taxon>Phlebobranchia</taxon>
        <taxon>Cionidae</taxon>
        <taxon>Ciona</taxon>
    </lineage>
</organism>